<dbReference type="PROSITE" id="PS50850">
    <property type="entry name" value="MFS"/>
    <property type="match status" value="1"/>
</dbReference>
<keyword evidence="3" id="KW-0812">Transmembrane</keyword>
<dbReference type="STRING" id="161896.UL81_02340"/>
<keyword evidence="7" id="KW-1185">Reference proteome</keyword>
<dbReference type="SUPFAM" id="SSF103473">
    <property type="entry name" value="MFS general substrate transporter"/>
    <property type="match status" value="1"/>
</dbReference>
<dbReference type="InterPro" id="IPR020846">
    <property type="entry name" value="MFS_dom"/>
</dbReference>
<keyword evidence="2" id="KW-1003">Cell membrane</keyword>
<dbReference type="Proteomes" id="UP000033566">
    <property type="component" value="Chromosome"/>
</dbReference>
<accession>A0A0F6TAQ2</accession>
<dbReference type="GO" id="GO:0022857">
    <property type="term" value="F:transmembrane transporter activity"/>
    <property type="evidence" value="ECO:0007669"/>
    <property type="project" value="InterPro"/>
</dbReference>
<dbReference type="GO" id="GO:0005886">
    <property type="term" value="C:plasma membrane"/>
    <property type="evidence" value="ECO:0007669"/>
    <property type="project" value="UniProtKB-SubCell"/>
</dbReference>
<keyword evidence="4" id="KW-1133">Transmembrane helix</keyword>
<dbReference type="InterPro" id="IPR036259">
    <property type="entry name" value="MFS_trans_sf"/>
</dbReference>
<proteinExistence type="predicted"/>
<dbReference type="CDD" id="cd17324">
    <property type="entry name" value="MFS_NepI_like"/>
    <property type="match status" value="1"/>
</dbReference>
<evidence type="ECO:0000256" key="3">
    <source>
        <dbReference type="ARBA" id="ARBA00022692"/>
    </source>
</evidence>
<dbReference type="Gene3D" id="1.20.1250.20">
    <property type="entry name" value="MFS general substrate transporter like domains"/>
    <property type="match status" value="2"/>
</dbReference>
<dbReference type="PANTHER" id="PTHR43124:SF3">
    <property type="entry name" value="CHLORAMPHENICOL EFFLUX PUMP RV0191"/>
    <property type="match status" value="1"/>
</dbReference>
<keyword evidence="5" id="KW-0472">Membrane</keyword>
<gene>
    <name evidence="6" type="ORF">UL81_02340</name>
</gene>
<evidence type="ECO:0000256" key="2">
    <source>
        <dbReference type="ARBA" id="ARBA00022475"/>
    </source>
</evidence>
<dbReference type="InterPro" id="IPR011701">
    <property type="entry name" value="MFS"/>
</dbReference>
<dbReference type="HOGENOM" id="CLU_001265_61_2_11"/>
<name>A0A0F6TAQ2_9CORY</name>
<dbReference type="Pfam" id="PF07690">
    <property type="entry name" value="MFS_1"/>
    <property type="match status" value="1"/>
</dbReference>
<evidence type="ECO:0000256" key="1">
    <source>
        <dbReference type="ARBA" id="ARBA00004651"/>
    </source>
</evidence>
<sequence>MLPLAFFSQVSLSILRRVKFIEEAQLHRRPKPLQTEITNRRRIVVMIALAMGGFAIGTTEFVSMGLLPMIAADFGIAEDQASHVISAYAMGVVIGAPLITAVTGKMPRRRLLLLLMAAFTLGNALSVVADNYAVLMLARFIAGLPHGAYFSVAGLAGASMAPAGKRGQAVALVGMGLSVATVAGVPAAQALGSALGWHAAYVLVACIGLATFTALWVLMPHMVRMPATSISTELGAFARPQVWLTLIMGAVGFGGMFAVYTYITWTMTERAGMGEQWMWLVLMAYGLGMVGGNLFGGKLADRNLEKGILFALCMIVVVLVCFYFTSQNPWLGTLNFGLIGFFGSTLVPSLQVRLMDVAGDAQTLAASLNHSALNMANAFGAALGGVVVGAGLGYASPALAGAGLAVAAIVVWVITQLAAKKG</sequence>
<evidence type="ECO:0000313" key="6">
    <source>
        <dbReference type="EMBL" id="AKE38449.1"/>
    </source>
</evidence>
<evidence type="ECO:0000256" key="4">
    <source>
        <dbReference type="ARBA" id="ARBA00022989"/>
    </source>
</evidence>
<organism evidence="6 7">
    <name type="scientific">Corynebacterium camporealensis</name>
    <dbReference type="NCBI Taxonomy" id="161896"/>
    <lineage>
        <taxon>Bacteria</taxon>
        <taxon>Bacillati</taxon>
        <taxon>Actinomycetota</taxon>
        <taxon>Actinomycetes</taxon>
        <taxon>Mycobacteriales</taxon>
        <taxon>Corynebacteriaceae</taxon>
        <taxon>Corynebacterium</taxon>
    </lineage>
</organism>
<dbReference type="AlphaFoldDB" id="A0A0F6TAQ2"/>
<dbReference type="InterPro" id="IPR050189">
    <property type="entry name" value="MFS_Efflux_Transporters"/>
</dbReference>
<evidence type="ECO:0000313" key="7">
    <source>
        <dbReference type="Proteomes" id="UP000033566"/>
    </source>
</evidence>
<dbReference type="PATRIC" id="fig|161896.4.peg.460"/>
<dbReference type="KEGG" id="ccj:UL81_02340"/>
<evidence type="ECO:0000256" key="5">
    <source>
        <dbReference type="ARBA" id="ARBA00023136"/>
    </source>
</evidence>
<dbReference type="PANTHER" id="PTHR43124">
    <property type="entry name" value="PURINE EFFLUX PUMP PBUE"/>
    <property type="match status" value="1"/>
</dbReference>
<comment type="subcellular location">
    <subcellularLocation>
        <location evidence="1">Cell membrane</location>
        <topology evidence="1">Multi-pass membrane protein</topology>
    </subcellularLocation>
</comment>
<protein>
    <submittedName>
        <fullName evidence="6">Arabinose efflux permease family protein</fullName>
    </submittedName>
</protein>
<dbReference type="EMBL" id="CP011311">
    <property type="protein sequence ID" value="AKE38449.1"/>
    <property type="molecule type" value="Genomic_DNA"/>
</dbReference>
<reference evidence="6 7" key="1">
    <citation type="journal article" date="2015" name="Genome Announc.">
        <title>Complete Genome Sequence of Corynebacterium camporealensis DSM 44610, Isolated from the Milk of a Manchega Sheep with Subclinical Mastitis.</title>
        <authorList>
            <person name="Ruckert C."/>
            <person name="Albersmeier A."/>
            <person name="Winkler A."/>
            <person name="Tauch A."/>
        </authorList>
    </citation>
    <scope>NUCLEOTIDE SEQUENCE [LARGE SCALE GENOMIC DNA]</scope>
    <source>
        <strain evidence="6 7">DSM 44610</strain>
    </source>
</reference>